<evidence type="ECO:0000313" key="2">
    <source>
        <dbReference type="EMBL" id="KAJ7221608.1"/>
    </source>
</evidence>
<keyword evidence="3" id="KW-1185">Reference proteome</keyword>
<dbReference type="EMBL" id="JARJCW010000008">
    <property type="protein sequence ID" value="KAJ7221608.1"/>
    <property type="molecule type" value="Genomic_DNA"/>
</dbReference>
<proteinExistence type="predicted"/>
<feature type="compositionally biased region" description="Basic and acidic residues" evidence="1">
    <location>
        <begin position="14"/>
        <end position="33"/>
    </location>
</feature>
<evidence type="ECO:0000256" key="1">
    <source>
        <dbReference type="SAM" id="MobiDB-lite"/>
    </source>
</evidence>
<dbReference type="AlphaFoldDB" id="A0AAD6YKP3"/>
<accession>A0AAD6YKP3</accession>
<feature type="compositionally biased region" description="Polar residues" evidence="1">
    <location>
        <begin position="39"/>
        <end position="54"/>
    </location>
</feature>
<name>A0AAD6YKP3_9AGAR</name>
<reference evidence="2" key="1">
    <citation type="submission" date="2023-03" db="EMBL/GenBank/DDBJ databases">
        <title>Massive genome expansion in bonnet fungi (Mycena s.s.) driven by repeated elements and novel gene families across ecological guilds.</title>
        <authorList>
            <consortium name="Lawrence Berkeley National Laboratory"/>
            <person name="Harder C.B."/>
            <person name="Miyauchi S."/>
            <person name="Viragh M."/>
            <person name="Kuo A."/>
            <person name="Thoen E."/>
            <person name="Andreopoulos B."/>
            <person name="Lu D."/>
            <person name="Skrede I."/>
            <person name="Drula E."/>
            <person name="Henrissat B."/>
            <person name="Morin E."/>
            <person name="Kohler A."/>
            <person name="Barry K."/>
            <person name="LaButti K."/>
            <person name="Morin E."/>
            <person name="Salamov A."/>
            <person name="Lipzen A."/>
            <person name="Mereny Z."/>
            <person name="Hegedus B."/>
            <person name="Baldrian P."/>
            <person name="Stursova M."/>
            <person name="Weitz H."/>
            <person name="Taylor A."/>
            <person name="Grigoriev I.V."/>
            <person name="Nagy L.G."/>
            <person name="Martin F."/>
            <person name="Kauserud H."/>
        </authorList>
    </citation>
    <scope>NUCLEOTIDE SEQUENCE</scope>
    <source>
        <strain evidence="2">9144</strain>
    </source>
</reference>
<feature type="region of interest" description="Disordered" evidence="1">
    <location>
        <begin position="1"/>
        <end position="57"/>
    </location>
</feature>
<organism evidence="2 3">
    <name type="scientific">Mycena pura</name>
    <dbReference type="NCBI Taxonomy" id="153505"/>
    <lineage>
        <taxon>Eukaryota</taxon>
        <taxon>Fungi</taxon>
        <taxon>Dikarya</taxon>
        <taxon>Basidiomycota</taxon>
        <taxon>Agaricomycotina</taxon>
        <taxon>Agaricomycetes</taxon>
        <taxon>Agaricomycetidae</taxon>
        <taxon>Agaricales</taxon>
        <taxon>Marasmiineae</taxon>
        <taxon>Mycenaceae</taxon>
        <taxon>Mycena</taxon>
    </lineage>
</organism>
<dbReference type="Proteomes" id="UP001219525">
    <property type="component" value="Unassembled WGS sequence"/>
</dbReference>
<evidence type="ECO:0000313" key="3">
    <source>
        <dbReference type="Proteomes" id="UP001219525"/>
    </source>
</evidence>
<sequence length="347" mass="38568">MIRSQREVPASHIWLEKSKQHERVKRRQQERAAVDPMTGTLNQAQPTSSKTSASPHLVPKVRTMSRAFDSVSTNSRTRTATTPAFHQVLSLGKAIKLAKTHHRRYIRVDLDSDAQTWTRRTPNNNQFKMVPMNCTEGLGGRKNRGTKYHGKCSEQPPLTTLAEKIYLKASQLYDLNRHGEDGGIASERRFQDEKSSSGGHRSMAWAGSLKNAFYTQSAVVEVHPGPAGSGIGRFGPSKGSSVFESKSILRRLELEPCWELEWCRGDLVRRRSGNIILSMELIGSSKFNSVQLDQTSGECSGMAEMPCAIPGSPVEAAYIKDGDAVVDNYTLDIGRDLACFLLYRKAE</sequence>
<gene>
    <name evidence="2" type="ORF">GGX14DRAFT_388747</name>
</gene>
<protein>
    <submittedName>
        <fullName evidence="2">Uncharacterized protein</fullName>
    </submittedName>
</protein>
<comment type="caution">
    <text evidence="2">The sequence shown here is derived from an EMBL/GenBank/DDBJ whole genome shotgun (WGS) entry which is preliminary data.</text>
</comment>